<reference evidence="5" key="1">
    <citation type="submission" date="2022-11" db="UniProtKB">
        <authorList>
            <consortium name="WormBaseParasite"/>
        </authorList>
    </citation>
    <scope>IDENTIFICATION</scope>
</reference>
<evidence type="ECO:0000256" key="2">
    <source>
        <dbReference type="SAM" id="MobiDB-lite"/>
    </source>
</evidence>
<name>A0A914I4C6_GLORO</name>
<dbReference type="PANTHER" id="PTHR31019">
    <property type="entry name" value="SMALL INTEGRAL MEMBRANE PROTEIN 14"/>
    <property type="match status" value="1"/>
</dbReference>
<sequence>MFINFENEKSSKSLKFFKTQQKQEKQKQSSTKKRPKMSDPCECVFNHEAIMRRILSILQGIQTDCTDTECSTSAGGDPNAAAGSNILLIAMAWGVFAMLMFFMRPASMRSGGSERENGQLTEKPSSAAGAKNNNNDNNGNGPPPGDVF</sequence>
<keyword evidence="3" id="KW-0812">Transmembrane</keyword>
<feature type="transmembrane region" description="Helical" evidence="3">
    <location>
        <begin position="86"/>
        <end position="103"/>
    </location>
</feature>
<feature type="region of interest" description="Disordered" evidence="2">
    <location>
        <begin position="108"/>
        <end position="148"/>
    </location>
</feature>
<dbReference type="PANTHER" id="PTHR31019:SF1">
    <property type="entry name" value="SMALL INTEGRAL MEMBRANE PROTEIN 14"/>
    <property type="match status" value="1"/>
</dbReference>
<dbReference type="WBParaSite" id="Gr19_v10_g7192.t1">
    <property type="protein sequence ID" value="Gr19_v10_g7192.t1"/>
    <property type="gene ID" value="Gr19_v10_g7192"/>
</dbReference>
<dbReference type="Pfam" id="PF11027">
    <property type="entry name" value="DUF2615"/>
    <property type="match status" value="1"/>
</dbReference>
<protein>
    <recommendedName>
        <fullName evidence="1">Small integral membrane protein 14</fullName>
    </recommendedName>
</protein>
<evidence type="ECO:0000313" key="5">
    <source>
        <dbReference type="WBParaSite" id="Gr19_v10_g7192.t1"/>
    </source>
</evidence>
<organism evidence="4 5">
    <name type="scientific">Globodera rostochiensis</name>
    <name type="common">Golden nematode worm</name>
    <name type="synonym">Heterodera rostochiensis</name>
    <dbReference type="NCBI Taxonomy" id="31243"/>
    <lineage>
        <taxon>Eukaryota</taxon>
        <taxon>Metazoa</taxon>
        <taxon>Ecdysozoa</taxon>
        <taxon>Nematoda</taxon>
        <taxon>Chromadorea</taxon>
        <taxon>Rhabditida</taxon>
        <taxon>Tylenchina</taxon>
        <taxon>Tylenchomorpha</taxon>
        <taxon>Tylenchoidea</taxon>
        <taxon>Heteroderidae</taxon>
        <taxon>Heteroderinae</taxon>
        <taxon>Globodera</taxon>
    </lineage>
</organism>
<evidence type="ECO:0000256" key="1">
    <source>
        <dbReference type="ARBA" id="ARBA00017902"/>
    </source>
</evidence>
<evidence type="ECO:0000313" key="4">
    <source>
        <dbReference type="Proteomes" id="UP000887572"/>
    </source>
</evidence>
<feature type="region of interest" description="Disordered" evidence="2">
    <location>
        <begin position="1"/>
        <end position="38"/>
    </location>
</feature>
<dbReference type="InterPro" id="IPR020309">
    <property type="entry name" value="Smim-14"/>
</dbReference>
<dbReference type="GO" id="GO:0005783">
    <property type="term" value="C:endoplasmic reticulum"/>
    <property type="evidence" value="ECO:0007669"/>
    <property type="project" value="TreeGrafter"/>
</dbReference>
<keyword evidence="3" id="KW-1133">Transmembrane helix</keyword>
<dbReference type="AlphaFoldDB" id="A0A914I4C6"/>
<proteinExistence type="predicted"/>
<feature type="compositionally biased region" description="Basic and acidic residues" evidence="2">
    <location>
        <begin position="1"/>
        <end position="11"/>
    </location>
</feature>
<evidence type="ECO:0000256" key="3">
    <source>
        <dbReference type="SAM" id="Phobius"/>
    </source>
</evidence>
<dbReference type="Proteomes" id="UP000887572">
    <property type="component" value="Unplaced"/>
</dbReference>
<keyword evidence="4" id="KW-1185">Reference proteome</keyword>
<keyword evidence="3" id="KW-0472">Membrane</keyword>
<accession>A0A914I4C6</accession>